<gene>
    <name evidence="2" type="ORF">E5K02_24625</name>
</gene>
<feature type="chain" id="PRO_5021501489" evidence="1">
    <location>
        <begin position="25"/>
        <end position="290"/>
    </location>
</feature>
<sequence>MKFQKIFLLSVGALTSLSSLNSCQQDPFEDIVSHERAITGFALAQGQIGVAEITRTAETGKVVVYVVPNTDLTKVTPRIETSYHAEVSPASGVPTDFSGTNRTRTYNVTSQSGETRQWTVEIKDYVSDLDGTWSVTNLQFQYFIGEGESWGWNGTKALASNIPDASKELDNTLTFAVTGVTADGMLTGTYNHQAGPDGQFANFMYNTTDYNYKFRRLPRNQGTWLRNFADNTITFNPGTTQTKTVALEFSADKRSLKMPFNVQPYDIDWNGDGGKKELGGAKTYWYTLRK</sequence>
<dbReference type="Proteomes" id="UP000298471">
    <property type="component" value="Unassembled WGS sequence"/>
</dbReference>
<comment type="caution">
    <text evidence="2">The sequence shown here is derived from an EMBL/GenBank/DDBJ whole genome shotgun (WGS) entry which is preliminary data.</text>
</comment>
<evidence type="ECO:0000256" key="1">
    <source>
        <dbReference type="SAM" id="SignalP"/>
    </source>
</evidence>
<protein>
    <submittedName>
        <fullName evidence="2">Uncharacterized protein</fullName>
    </submittedName>
</protein>
<keyword evidence="3" id="KW-1185">Reference proteome</keyword>
<name>A0A4Z0PX17_9BACT</name>
<organism evidence="2 3">
    <name type="scientific">Hymenobacter metallicola</name>
    <dbReference type="NCBI Taxonomy" id="2563114"/>
    <lineage>
        <taxon>Bacteria</taxon>
        <taxon>Pseudomonadati</taxon>
        <taxon>Bacteroidota</taxon>
        <taxon>Cytophagia</taxon>
        <taxon>Cytophagales</taxon>
        <taxon>Hymenobacteraceae</taxon>
        <taxon>Hymenobacter</taxon>
    </lineage>
</organism>
<dbReference type="AlphaFoldDB" id="A0A4Z0PX17"/>
<evidence type="ECO:0000313" key="2">
    <source>
        <dbReference type="EMBL" id="TGE20952.1"/>
    </source>
</evidence>
<dbReference type="OrthoDB" id="646864at2"/>
<dbReference type="Gene3D" id="2.60.40.2340">
    <property type="match status" value="1"/>
</dbReference>
<feature type="signal peptide" evidence="1">
    <location>
        <begin position="1"/>
        <end position="24"/>
    </location>
</feature>
<accession>A0A4Z0PX17</accession>
<proteinExistence type="predicted"/>
<dbReference type="RefSeq" id="WP_135399071.1">
    <property type="nucleotide sequence ID" value="NZ_SRMB01000008.1"/>
</dbReference>
<evidence type="ECO:0000313" key="3">
    <source>
        <dbReference type="Proteomes" id="UP000298471"/>
    </source>
</evidence>
<dbReference type="EMBL" id="SRMB01000008">
    <property type="protein sequence ID" value="TGE20952.1"/>
    <property type="molecule type" value="Genomic_DNA"/>
</dbReference>
<reference evidence="2 3" key="1">
    <citation type="submission" date="2019-04" db="EMBL/GenBank/DDBJ databases">
        <authorList>
            <person name="Feng G."/>
            <person name="Zhang J."/>
            <person name="Zhu H."/>
        </authorList>
    </citation>
    <scope>NUCLEOTIDE SEQUENCE [LARGE SCALE GENOMIC DNA]</scope>
    <source>
        <strain evidence="2 3">9PBR-1</strain>
    </source>
</reference>
<keyword evidence="1" id="KW-0732">Signal</keyword>